<name>A0A7W0BX25_9BACL</name>
<keyword evidence="2" id="KW-1185">Reference proteome</keyword>
<dbReference type="PANTHER" id="PTHR38663:SF1">
    <property type="entry name" value="L-ORNITHINE N(5)-MONOOXYGENASE"/>
    <property type="match status" value="1"/>
</dbReference>
<evidence type="ECO:0000313" key="1">
    <source>
        <dbReference type="EMBL" id="MBA2871841.1"/>
    </source>
</evidence>
<dbReference type="EMBL" id="JACDUU010000004">
    <property type="protein sequence ID" value="MBA2871841.1"/>
    <property type="molecule type" value="Genomic_DNA"/>
</dbReference>
<dbReference type="AlphaFoldDB" id="A0A7W0BX25"/>
<dbReference type="Proteomes" id="UP000580891">
    <property type="component" value="Unassembled WGS sequence"/>
</dbReference>
<dbReference type="RefSeq" id="WP_181537649.1">
    <property type="nucleotide sequence ID" value="NZ_JACDUU010000004.1"/>
</dbReference>
<reference evidence="1 2" key="1">
    <citation type="submission" date="2020-07" db="EMBL/GenBank/DDBJ databases">
        <title>Genomic Encyclopedia of Type Strains, Phase IV (KMG-IV): sequencing the most valuable type-strain genomes for metagenomic binning, comparative biology and taxonomic classification.</title>
        <authorList>
            <person name="Goeker M."/>
        </authorList>
    </citation>
    <scope>NUCLEOTIDE SEQUENCE [LARGE SCALE GENOMIC DNA]</scope>
    <source>
        <strain evidence="1 2">DSM 25220</strain>
    </source>
</reference>
<accession>A0A7W0BX25</accession>
<proteinExistence type="predicted"/>
<evidence type="ECO:0000313" key="2">
    <source>
        <dbReference type="Proteomes" id="UP000580891"/>
    </source>
</evidence>
<sequence>MPLIQDEKLKCAECGYPIVTETLEWAPNLYVAGALAELEIGLISRNISGARQAAKMIANSV</sequence>
<organism evidence="1 2">
    <name type="scientific">[Anoxybacillus] calidus</name>
    <dbReference type="NCBI Taxonomy" id="575178"/>
    <lineage>
        <taxon>Bacteria</taxon>
        <taxon>Bacillati</taxon>
        <taxon>Bacillota</taxon>
        <taxon>Bacilli</taxon>
        <taxon>Bacillales</taxon>
        <taxon>Anoxybacillaceae</taxon>
        <taxon>Paranoxybacillus</taxon>
    </lineage>
</organism>
<gene>
    <name evidence="1" type="ORF">HNQ85_002116</name>
</gene>
<protein>
    <submittedName>
        <fullName evidence="1">Uncharacterized protein</fullName>
    </submittedName>
</protein>
<dbReference type="PANTHER" id="PTHR38663">
    <property type="match status" value="1"/>
</dbReference>
<comment type="caution">
    <text evidence="1">The sequence shown here is derived from an EMBL/GenBank/DDBJ whole genome shotgun (WGS) entry which is preliminary data.</text>
</comment>